<dbReference type="OrthoDB" id="688025at2759"/>
<dbReference type="Proteomes" id="UP000636800">
    <property type="component" value="Chromosome 11"/>
</dbReference>
<accession>A0A835Q3U4</accession>
<evidence type="ECO:0000313" key="4">
    <source>
        <dbReference type="Proteomes" id="UP000636800"/>
    </source>
</evidence>
<comment type="caution">
    <text evidence="3">The sequence shown here is derived from an EMBL/GenBank/DDBJ whole genome shotgun (WGS) entry which is preliminary data.</text>
</comment>
<evidence type="ECO:0000313" key="3">
    <source>
        <dbReference type="EMBL" id="KAG0462048.1"/>
    </source>
</evidence>
<evidence type="ECO:0000313" key="2">
    <source>
        <dbReference type="EMBL" id="KAG0460617.1"/>
    </source>
</evidence>
<evidence type="ECO:0000313" key="5">
    <source>
        <dbReference type="Proteomes" id="UP000639772"/>
    </source>
</evidence>
<keyword evidence="4" id="KW-1185">Reference proteome</keyword>
<dbReference type="Pfam" id="PF05340">
    <property type="entry name" value="DUF740"/>
    <property type="match status" value="1"/>
</dbReference>
<sequence>MKCKLHPSDSATGVCACCLRERLHSLASSTVGEHPVPPPLIRQKSNPSSAPSRLLRPRSAVHSAAGVTSHQEEHTAGGGGGRRISVLSPGLGHPSPIKRESKLSRPNSWFSSLIRGGRKRPKNASPQISSAPEETGHGGLTKAQILAANCRGMSPAAEEETEYYASDGEYATARRLPGPSPLMRKATAAQQNNANHSPRSVSSFALCITPLIRTSPGNRRSFATPESPRGVFTRRCGGGALPDGSFILQQNRSRKLVDLGKVW</sequence>
<feature type="compositionally biased region" description="Low complexity" evidence="1">
    <location>
        <begin position="47"/>
        <end position="60"/>
    </location>
</feature>
<dbReference type="PANTHER" id="PTHR35486">
    <property type="entry name" value="EXPRESSED PROTEIN"/>
    <property type="match status" value="1"/>
</dbReference>
<reference evidence="4 5" key="1">
    <citation type="journal article" date="2020" name="Nat. Food">
        <title>A phased Vanilla planifolia genome enables genetic improvement of flavour and production.</title>
        <authorList>
            <person name="Hasing T."/>
            <person name="Tang H."/>
            <person name="Brym M."/>
            <person name="Khazi F."/>
            <person name="Huang T."/>
            <person name="Chambers A.H."/>
        </authorList>
    </citation>
    <scope>NUCLEOTIDE SEQUENCE [LARGE SCALE GENOMIC DNA]</scope>
    <source>
        <tissue evidence="3">Leaf</tissue>
    </source>
</reference>
<dbReference type="EMBL" id="JADCNL010000011">
    <property type="protein sequence ID" value="KAG0460617.1"/>
    <property type="molecule type" value="Genomic_DNA"/>
</dbReference>
<feature type="region of interest" description="Disordered" evidence="1">
    <location>
        <begin position="29"/>
        <end position="139"/>
    </location>
</feature>
<proteinExistence type="predicted"/>
<dbReference type="AlphaFoldDB" id="A0A835Q3U4"/>
<organism evidence="3 5">
    <name type="scientific">Vanilla planifolia</name>
    <name type="common">Vanilla</name>
    <dbReference type="NCBI Taxonomy" id="51239"/>
    <lineage>
        <taxon>Eukaryota</taxon>
        <taxon>Viridiplantae</taxon>
        <taxon>Streptophyta</taxon>
        <taxon>Embryophyta</taxon>
        <taxon>Tracheophyta</taxon>
        <taxon>Spermatophyta</taxon>
        <taxon>Magnoliopsida</taxon>
        <taxon>Liliopsida</taxon>
        <taxon>Asparagales</taxon>
        <taxon>Orchidaceae</taxon>
        <taxon>Vanilloideae</taxon>
        <taxon>Vanilleae</taxon>
        <taxon>Vanilla</taxon>
    </lineage>
</organism>
<dbReference type="InterPro" id="IPR008004">
    <property type="entry name" value="OCTOPUS-like"/>
</dbReference>
<dbReference type="EMBL" id="JADCNM010000011">
    <property type="protein sequence ID" value="KAG0462048.1"/>
    <property type="molecule type" value="Genomic_DNA"/>
</dbReference>
<protein>
    <submittedName>
        <fullName evidence="3">Uncharacterized protein</fullName>
    </submittedName>
</protein>
<gene>
    <name evidence="3" type="ORF">HPP92_020524</name>
    <name evidence="2" type="ORF">HPP92_020914</name>
</gene>
<name>A0A835Q3U4_VANPL</name>
<dbReference type="PANTHER" id="PTHR35486:SF1">
    <property type="entry name" value="OS02G0689500 PROTEIN"/>
    <property type="match status" value="1"/>
</dbReference>
<dbReference type="Proteomes" id="UP000639772">
    <property type="component" value="Chromosome 11"/>
</dbReference>
<evidence type="ECO:0000256" key="1">
    <source>
        <dbReference type="SAM" id="MobiDB-lite"/>
    </source>
</evidence>